<dbReference type="AlphaFoldDB" id="A0A9Q3BJT9"/>
<keyword evidence="2" id="KW-1185">Reference proteome</keyword>
<sequence>MTLWGDLVIGSDPVDDLNRYYSEIHNTIENLKLSLPGVFTEKNLLAVVFHHQNQQCFHDIANALDGKLEVDQASHILPKDVLEVLENVVKRLGSSNQITVILEISGTARRFGNIKQGISDDSNKPRKQLNARSEYWILKHISPRKPCFWCFE</sequence>
<name>A0A9Q3BJT9_9BASI</name>
<accession>A0A9Q3BJT9</accession>
<organism evidence="1 2">
    <name type="scientific">Austropuccinia psidii MF-1</name>
    <dbReference type="NCBI Taxonomy" id="1389203"/>
    <lineage>
        <taxon>Eukaryota</taxon>
        <taxon>Fungi</taxon>
        <taxon>Dikarya</taxon>
        <taxon>Basidiomycota</taxon>
        <taxon>Pucciniomycotina</taxon>
        <taxon>Pucciniomycetes</taxon>
        <taxon>Pucciniales</taxon>
        <taxon>Sphaerophragmiaceae</taxon>
        <taxon>Austropuccinia</taxon>
    </lineage>
</organism>
<evidence type="ECO:0000313" key="2">
    <source>
        <dbReference type="Proteomes" id="UP000765509"/>
    </source>
</evidence>
<proteinExistence type="predicted"/>
<evidence type="ECO:0000313" key="1">
    <source>
        <dbReference type="EMBL" id="MBW0467146.1"/>
    </source>
</evidence>
<gene>
    <name evidence="1" type="ORF">O181_006861</name>
</gene>
<comment type="caution">
    <text evidence="1">The sequence shown here is derived from an EMBL/GenBank/DDBJ whole genome shotgun (WGS) entry which is preliminary data.</text>
</comment>
<protein>
    <submittedName>
        <fullName evidence="1">Uncharacterized protein</fullName>
    </submittedName>
</protein>
<reference evidence="1" key="1">
    <citation type="submission" date="2021-03" db="EMBL/GenBank/DDBJ databases">
        <title>Draft genome sequence of rust myrtle Austropuccinia psidii MF-1, a brazilian biotype.</title>
        <authorList>
            <person name="Quecine M.C."/>
            <person name="Pachon D.M.R."/>
            <person name="Bonatelli M.L."/>
            <person name="Correr F.H."/>
            <person name="Franceschini L.M."/>
            <person name="Leite T.F."/>
            <person name="Margarido G.R.A."/>
            <person name="Almeida C.A."/>
            <person name="Ferrarezi J.A."/>
            <person name="Labate C.A."/>
        </authorList>
    </citation>
    <scope>NUCLEOTIDE SEQUENCE</scope>
    <source>
        <strain evidence="1">MF-1</strain>
    </source>
</reference>
<dbReference type="Proteomes" id="UP000765509">
    <property type="component" value="Unassembled WGS sequence"/>
</dbReference>
<dbReference type="EMBL" id="AVOT02001500">
    <property type="protein sequence ID" value="MBW0467146.1"/>
    <property type="molecule type" value="Genomic_DNA"/>
</dbReference>